<reference evidence="2" key="1">
    <citation type="journal article" date="2020" name="Fungal Divers.">
        <title>Resolving the Mortierellaceae phylogeny through synthesis of multi-gene phylogenetics and phylogenomics.</title>
        <authorList>
            <person name="Vandepol N."/>
            <person name="Liber J."/>
            <person name="Desiro A."/>
            <person name="Na H."/>
            <person name="Kennedy M."/>
            <person name="Barry K."/>
            <person name="Grigoriev I.V."/>
            <person name="Miller A.N."/>
            <person name="O'Donnell K."/>
            <person name="Stajich J.E."/>
            <person name="Bonito G."/>
        </authorList>
    </citation>
    <scope>NUCLEOTIDE SEQUENCE</scope>
    <source>
        <strain evidence="2">NVP1</strain>
    </source>
</reference>
<comment type="caution">
    <text evidence="2">The sequence shown here is derived from an EMBL/GenBank/DDBJ whole genome shotgun (WGS) entry which is preliminary data.</text>
</comment>
<feature type="signal peptide" evidence="1">
    <location>
        <begin position="1"/>
        <end position="23"/>
    </location>
</feature>
<proteinExistence type="predicted"/>
<keyword evidence="1" id="KW-0732">Signal</keyword>
<protein>
    <submittedName>
        <fullName evidence="2">Uncharacterized protein</fullName>
    </submittedName>
</protein>
<feature type="chain" id="PRO_5040212264" evidence="1">
    <location>
        <begin position="24"/>
        <end position="169"/>
    </location>
</feature>
<evidence type="ECO:0000313" key="2">
    <source>
        <dbReference type="EMBL" id="KAF9319150.1"/>
    </source>
</evidence>
<evidence type="ECO:0000313" key="3">
    <source>
        <dbReference type="Proteomes" id="UP000696485"/>
    </source>
</evidence>
<accession>A0A9P5S8U3</accession>
<organism evidence="2 3">
    <name type="scientific">Podila minutissima</name>
    <dbReference type="NCBI Taxonomy" id="64525"/>
    <lineage>
        <taxon>Eukaryota</taxon>
        <taxon>Fungi</taxon>
        <taxon>Fungi incertae sedis</taxon>
        <taxon>Mucoromycota</taxon>
        <taxon>Mortierellomycotina</taxon>
        <taxon>Mortierellomycetes</taxon>
        <taxon>Mortierellales</taxon>
        <taxon>Mortierellaceae</taxon>
        <taxon>Podila</taxon>
    </lineage>
</organism>
<gene>
    <name evidence="2" type="ORF">BG006_003041</name>
</gene>
<sequence>MVNLKLALLSILAPLLVTNTADASFAVCIGVKDVSFVQTVFGFHLWNDDGTQAADYLSTPSNTVGKELNDNGWSVDPHYHTWPDGSNGRLKSAFIYHKVHKFPSHFNPQKLCTYTHKDRFRGVYFECYENGTANFCSNENAKDMKRWCSEYLQMGANSVSCVPEKRPNP</sequence>
<dbReference type="AlphaFoldDB" id="A0A9P5S8U3"/>
<dbReference type="EMBL" id="JAAAUY010001782">
    <property type="protein sequence ID" value="KAF9319150.1"/>
    <property type="molecule type" value="Genomic_DNA"/>
</dbReference>
<keyword evidence="3" id="KW-1185">Reference proteome</keyword>
<dbReference type="Proteomes" id="UP000696485">
    <property type="component" value="Unassembled WGS sequence"/>
</dbReference>
<name>A0A9P5S8U3_9FUNG</name>
<evidence type="ECO:0000256" key="1">
    <source>
        <dbReference type="SAM" id="SignalP"/>
    </source>
</evidence>